<dbReference type="PROSITE" id="PS50887">
    <property type="entry name" value="GGDEF"/>
    <property type="match status" value="1"/>
</dbReference>
<evidence type="ECO:0000256" key="1">
    <source>
        <dbReference type="SAM" id="Phobius"/>
    </source>
</evidence>
<dbReference type="Pfam" id="PF00990">
    <property type="entry name" value="GGDEF"/>
    <property type="match status" value="1"/>
</dbReference>
<dbReference type="GO" id="GO:0005886">
    <property type="term" value="C:plasma membrane"/>
    <property type="evidence" value="ECO:0007669"/>
    <property type="project" value="TreeGrafter"/>
</dbReference>
<feature type="domain" description="GGDEF" evidence="2">
    <location>
        <begin position="506"/>
        <end position="640"/>
    </location>
</feature>
<dbReference type="InterPro" id="IPR043128">
    <property type="entry name" value="Rev_trsase/Diguanyl_cyclase"/>
</dbReference>
<dbReference type="InterPro" id="IPR029016">
    <property type="entry name" value="GAF-like_dom_sf"/>
</dbReference>
<dbReference type="SUPFAM" id="SSF55781">
    <property type="entry name" value="GAF domain-like"/>
    <property type="match status" value="2"/>
</dbReference>
<dbReference type="EMBL" id="DQWE01000377">
    <property type="protein sequence ID" value="HDI83717.1"/>
    <property type="molecule type" value="Genomic_DNA"/>
</dbReference>
<dbReference type="GO" id="GO:0052621">
    <property type="term" value="F:diguanylate cyclase activity"/>
    <property type="evidence" value="ECO:0007669"/>
    <property type="project" value="TreeGrafter"/>
</dbReference>
<keyword evidence="1" id="KW-1133">Transmembrane helix</keyword>
<dbReference type="SMART" id="SM00267">
    <property type="entry name" value="GGDEF"/>
    <property type="match status" value="1"/>
</dbReference>
<dbReference type="FunFam" id="3.30.70.270:FF:000001">
    <property type="entry name" value="Diguanylate cyclase domain protein"/>
    <property type="match status" value="1"/>
</dbReference>
<dbReference type="Proteomes" id="UP000885847">
    <property type="component" value="Unassembled WGS sequence"/>
</dbReference>
<dbReference type="Gene3D" id="3.30.70.270">
    <property type="match status" value="1"/>
</dbReference>
<reference evidence="3" key="1">
    <citation type="journal article" date="2020" name="mSystems">
        <title>Genome- and Community-Level Interaction Insights into Carbon Utilization and Element Cycling Functions of Hydrothermarchaeota in Hydrothermal Sediment.</title>
        <authorList>
            <person name="Zhou Z."/>
            <person name="Liu Y."/>
            <person name="Xu W."/>
            <person name="Pan J."/>
            <person name="Luo Z.H."/>
            <person name="Li M."/>
        </authorList>
    </citation>
    <scope>NUCLEOTIDE SEQUENCE [LARGE SCALE GENOMIC DNA]</scope>
    <source>
        <strain evidence="3">HyVt-102</strain>
    </source>
</reference>
<feature type="transmembrane region" description="Helical" evidence="1">
    <location>
        <begin position="103"/>
        <end position="121"/>
    </location>
</feature>
<name>A0A7C0VC25_UNCW3</name>
<feature type="transmembrane region" description="Helical" evidence="1">
    <location>
        <begin position="27"/>
        <end position="43"/>
    </location>
</feature>
<dbReference type="NCBIfam" id="TIGR00254">
    <property type="entry name" value="GGDEF"/>
    <property type="match status" value="1"/>
</dbReference>
<protein>
    <submittedName>
        <fullName evidence="3">GGDEF domain-containing protein</fullName>
    </submittedName>
</protein>
<dbReference type="PANTHER" id="PTHR45138:SF9">
    <property type="entry name" value="DIGUANYLATE CYCLASE DGCM-RELATED"/>
    <property type="match status" value="1"/>
</dbReference>
<dbReference type="Gene3D" id="3.30.450.40">
    <property type="match status" value="1"/>
</dbReference>
<evidence type="ECO:0000259" key="2">
    <source>
        <dbReference type="PROSITE" id="PS50887"/>
    </source>
</evidence>
<sequence>MKRFLFVIPLITFVALLLFPLPFRLPYVSLLLEGIFIFLFWKFRRPDFVTSLLITSTIIEIGGGIHSFVYFLYIPFAVVSIYTGDFNPIPGFVPLIHLFRGPSLLPVIILYGSVVPFYLLFTTREMRRKKLEEYVKALKQTPMSATDLEKSTIQKTIETGDAGIPMKLYDRYSQAIRELLGNLHNMVRPYSTVLFLRNKEDGLFYLKFGKSEGRVVPDSVIEQGPLLYFMKGTEPLSIDAYSGGSRKLSYYDTDVPIKSLIAFPVIVEDVVEGILCLDSLEGSYFDFAKKTIARSVAMELEILISLYRFTQASMIEAFHFSIIHKLTGEIASKLEREEMFQSVFDALGEAYSDVYPIILLRTSGNFLVIEGDGRRYLKDISESIIQGAIKNNLILIKNNLRAEMKRPLIAKDERDFGAVSILFAPFRGHVDGGILLISDKRNRFNEKDSKVVSLIADVTDTALEKAALYEKEKMRAVMDGLTGVYNHRFFQEFLQKQMEKAEREGEVFSLLMIDIDHFKKFNDRYGHQTGDLVLKEVAMVIRDGLRASDIVARYGGEEFAVVLPNVDRDDAMVVAEKIRKTIEEHNIVQEYGKEVLHVTVSIGVATLTFGMTRDQLISEADRALYRAKGEGRNRVATIQI</sequence>
<feature type="transmembrane region" description="Helical" evidence="1">
    <location>
        <begin position="5"/>
        <end position="21"/>
    </location>
</feature>
<dbReference type="InterPro" id="IPR029787">
    <property type="entry name" value="Nucleotide_cyclase"/>
</dbReference>
<feature type="transmembrane region" description="Helical" evidence="1">
    <location>
        <begin position="64"/>
        <end position="83"/>
    </location>
</feature>
<keyword evidence="1" id="KW-0812">Transmembrane</keyword>
<comment type="caution">
    <text evidence="3">The sequence shown here is derived from an EMBL/GenBank/DDBJ whole genome shotgun (WGS) entry which is preliminary data.</text>
</comment>
<proteinExistence type="predicted"/>
<evidence type="ECO:0000313" key="3">
    <source>
        <dbReference type="EMBL" id="HDI83717.1"/>
    </source>
</evidence>
<dbReference type="AlphaFoldDB" id="A0A7C0VC25"/>
<accession>A0A7C0VC25</accession>
<dbReference type="GO" id="GO:1902201">
    <property type="term" value="P:negative regulation of bacterial-type flagellum-dependent cell motility"/>
    <property type="evidence" value="ECO:0007669"/>
    <property type="project" value="TreeGrafter"/>
</dbReference>
<gene>
    <name evidence="3" type="ORF">ENF18_08010</name>
</gene>
<dbReference type="InterPro" id="IPR050469">
    <property type="entry name" value="Diguanylate_Cyclase"/>
</dbReference>
<dbReference type="SUPFAM" id="SSF55073">
    <property type="entry name" value="Nucleotide cyclase"/>
    <property type="match status" value="1"/>
</dbReference>
<dbReference type="InterPro" id="IPR000160">
    <property type="entry name" value="GGDEF_dom"/>
</dbReference>
<dbReference type="GO" id="GO:0043709">
    <property type="term" value="P:cell adhesion involved in single-species biofilm formation"/>
    <property type="evidence" value="ECO:0007669"/>
    <property type="project" value="TreeGrafter"/>
</dbReference>
<keyword evidence="1" id="KW-0472">Membrane</keyword>
<dbReference type="CDD" id="cd01949">
    <property type="entry name" value="GGDEF"/>
    <property type="match status" value="1"/>
</dbReference>
<dbReference type="PANTHER" id="PTHR45138">
    <property type="entry name" value="REGULATORY COMPONENTS OF SENSORY TRANSDUCTION SYSTEM"/>
    <property type="match status" value="1"/>
</dbReference>
<organism evidence="3">
    <name type="scientific">candidate division WOR-3 bacterium</name>
    <dbReference type="NCBI Taxonomy" id="2052148"/>
    <lineage>
        <taxon>Bacteria</taxon>
        <taxon>Bacteria division WOR-3</taxon>
    </lineage>
</organism>